<accession>A0A1Q6DVC2</accession>
<reference evidence="1" key="1">
    <citation type="submission" date="2016-12" db="EMBL/GenBank/DDBJ databases">
        <title>Discovery of methanogenic haloarchaea.</title>
        <authorList>
            <person name="Sorokin D.Y."/>
            <person name="Makarova K.S."/>
            <person name="Abbas B."/>
            <person name="Ferrer M."/>
            <person name="Golyshin P.N."/>
        </authorList>
    </citation>
    <scope>NUCLEOTIDE SEQUENCE [LARGE SCALE GENOMIC DNA]</scope>
    <source>
        <strain evidence="1">HMET1</strain>
    </source>
</reference>
<dbReference type="Proteomes" id="UP000185744">
    <property type="component" value="Unassembled WGS sequence"/>
</dbReference>
<dbReference type="EMBL" id="MSDW01000001">
    <property type="protein sequence ID" value="OKY78330.1"/>
    <property type="molecule type" value="Genomic_DNA"/>
</dbReference>
<dbReference type="STRING" id="1903181.BTN85_0819"/>
<name>A0A1Q6DVC2_METT1</name>
<dbReference type="InParanoid" id="A0A1Q6DVC2"/>
<dbReference type="AlphaFoldDB" id="A0A1Q6DVC2"/>
<comment type="caution">
    <text evidence="1">The sequence shown here is derived from an EMBL/GenBank/DDBJ whole genome shotgun (WGS) entry which is preliminary data.</text>
</comment>
<organism evidence="1 2">
    <name type="scientific">Methanohalarchaeum thermophilum</name>
    <dbReference type="NCBI Taxonomy" id="1903181"/>
    <lineage>
        <taxon>Archaea</taxon>
        <taxon>Methanobacteriati</taxon>
        <taxon>Methanobacteriota</taxon>
        <taxon>Methanonatronarchaeia</taxon>
        <taxon>Methanonatronarchaeales</taxon>
        <taxon>Methanonatronarchaeaceae</taxon>
        <taxon>Candidatus Methanohalarchaeum</taxon>
    </lineage>
</organism>
<sequence length="30" mass="3589">MENGVVDEITKKWINECIKKIKKSQRIKND</sequence>
<gene>
    <name evidence="1" type="ORF">BTN85_0819</name>
</gene>
<evidence type="ECO:0000313" key="2">
    <source>
        <dbReference type="Proteomes" id="UP000185744"/>
    </source>
</evidence>
<keyword evidence="2" id="KW-1185">Reference proteome</keyword>
<proteinExistence type="predicted"/>
<protein>
    <submittedName>
        <fullName evidence="1">Uncharacterized protein</fullName>
    </submittedName>
</protein>
<evidence type="ECO:0000313" key="1">
    <source>
        <dbReference type="EMBL" id="OKY78330.1"/>
    </source>
</evidence>